<dbReference type="PANTHER" id="PTHR34709:SF44">
    <property type="entry name" value="FBD DOMAIN-CONTAINING PROTEIN"/>
    <property type="match status" value="1"/>
</dbReference>
<feature type="non-terminal residue" evidence="2">
    <location>
        <position position="1"/>
    </location>
</feature>
<reference evidence="2 3" key="1">
    <citation type="journal article" date="2019" name="Sci. Rep.">
        <title>A high-quality genome of Eragrostis curvula grass provides insights into Poaceae evolution and supports new strategies to enhance forage quality.</title>
        <authorList>
            <person name="Carballo J."/>
            <person name="Santos B.A.C.M."/>
            <person name="Zappacosta D."/>
            <person name="Garbus I."/>
            <person name="Selva J.P."/>
            <person name="Gallo C.A."/>
            <person name="Diaz A."/>
            <person name="Albertini E."/>
            <person name="Caccamo M."/>
            <person name="Echenique V."/>
        </authorList>
    </citation>
    <scope>NUCLEOTIDE SEQUENCE [LARGE SCALE GENOMIC DNA]</scope>
    <source>
        <strain evidence="3">cv. Victoria</strain>
        <tissue evidence="2">Leaf</tissue>
    </source>
</reference>
<name>A0A5J9VNS0_9POAL</name>
<evidence type="ECO:0000313" key="3">
    <source>
        <dbReference type="Proteomes" id="UP000324897"/>
    </source>
</evidence>
<feature type="compositionally biased region" description="Basic residues" evidence="1">
    <location>
        <begin position="1"/>
        <end position="10"/>
    </location>
</feature>
<evidence type="ECO:0008006" key="4">
    <source>
        <dbReference type="Google" id="ProtNLM"/>
    </source>
</evidence>
<gene>
    <name evidence="2" type="ORF">EJB05_11222</name>
</gene>
<evidence type="ECO:0000313" key="2">
    <source>
        <dbReference type="EMBL" id="TVU37879.1"/>
    </source>
</evidence>
<dbReference type="SUPFAM" id="SSF81383">
    <property type="entry name" value="F-box domain"/>
    <property type="match status" value="1"/>
</dbReference>
<evidence type="ECO:0000256" key="1">
    <source>
        <dbReference type="SAM" id="MobiDB-lite"/>
    </source>
</evidence>
<dbReference type="Gene3D" id="3.80.10.10">
    <property type="entry name" value="Ribonuclease Inhibitor"/>
    <property type="match status" value="1"/>
</dbReference>
<accession>A0A5J9VNS0</accession>
<feature type="region of interest" description="Disordered" evidence="1">
    <location>
        <begin position="1"/>
        <end position="29"/>
    </location>
</feature>
<dbReference type="InterPro" id="IPR036047">
    <property type="entry name" value="F-box-like_dom_sf"/>
</dbReference>
<dbReference type="AlphaFoldDB" id="A0A5J9VNS0"/>
<dbReference type="Proteomes" id="UP000324897">
    <property type="component" value="Chromosome 4"/>
</dbReference>
<dbReference type="OrthoDB" id="671901at2759"/>
<sequence length="470" mass="53081">MESRPRRRLGSRPPLGARRRDDQVTDGDGVDRISGLPDDLLLLVLSRFRSARDAARTSVLSSRWSDLWRRLPELYFRERISPSAVEATLAKVAVPKLSVLDMSFYRGPRGDDISSGAVASLLRTAARLDPVYLCFLVSVDENDRDEIIELPGFARATKICLSIGLHLTLPAHSCEFPLLERLSIAWCCIDTGALISRCPHLCVLHIFSCQSNDTLMVHSNTIEELDVFHFGGCIDIVAPELKKLRLYATMHKDFSMSLSAPMVQDQSWRCRLDKEHLNIGIDGSWCLSRLELITKEIGSIVISLHIRRPKAASVLHSRNLPEMFQFPKFSVLELYLATSEHVYGALVLKLLRICNGIRRLKLVTNQNVGNNDEACTPNCLCDHLRNWRSQNVFLIGLEEVEIERFKGRGHELDFLKLMFRCAPLTKVTVKLESKVSPSSKGCKETYNLFKANPAVECSVYQKRGKEVIYA</sequence>
<dbReference type="InterPro" id="IPR055312">
    <property type="entry name" value="FBL15-like"/>
</dbReference>
<dbReference type="PANTHER" id="PTHR34709">
    <property type="entry name" value="OS10G0396666 PROTEIN"/>
    <property type="match status" value="1"/>
</dbReference>
<proteinExistence type="predicted"/>
<dbReference type="Gramene" id="TVU37879">
    <property type="protein sequence ID" value="TVU37879"/>
    <property type="gene ID" value="EJB05_11222"/>
</dbReference>
<comment type="caution">
    <text evidence="2">The sequence shown here is derived from an EMBL/GenBank/DDBJ whole genome shotgun (WGS) entry which is preliminary data.</text>
</comment>
<keyword evidence="3" id="KW-1185">Reference proteome</keyword>
<dbReference type="InterPro" id="IPR032675">
    <property type="entry name" value="LRR_dom_sf"/>
</dbReference>
<organism evidence="2 3">
    <name type="scientific">Eragrostis curvula</name>
    <name type="common">weeping love grass</name>
    <dbReference type="NCBI Taxonomy" id="38414"/>
    <lineage>
        <taxon>Eukaryota</taxon>
        <taxon>Viridiplantae</taxon>
        <taxon>Streptophyta</taxon>
        <taxon>Embryophyta</taxon>
        <taxon>Tracheophyta</taxon>
        <taxon>Spermatophyta</taxon>
        <taxon>Magnoliopsida</taxon>
        <taxon>Liliopsida</taxon>
        <taxon>Poales</taxon>
        <taxon>Poaceae</taxon>
        <taxon>PACMAD clade</taxon>
        <taxon>Chloridoideae</taxon>
        <taxon>Eragrostideae</taxon>
        <taxon>Eragrostidinae</taxon>
        <taxon>Eragrostis</taxon>
    </lineage>
</organism>
<dbReference type="EMBL" id="RWGY01000007">
    <property type="protein sequence ID" value="TVU37879.1"/>
    <property type="molecule type" value="Genomic_DNA"/>
</dbReference>
<protein>
    <recommendedName>
        <fullName evidence="4">F-box domain-containing protein</fullName>
    </recommendedName>
</protein>